<dbReference type="WBParaSite" id="nRc.2.0.1.t42806-RA">
    <property type="protein sequence ID" value="nRc.2.0.1.t42806-RA"/>
    <property type="gene ID" value="nRc.2.0.1.g42806"/>
</dbReference>
<keyword evidence="1" id="KW-1185">Reference proteome</keyword>
<sequence length="190" mass="22529">MRNCQQARKREWLHTEHHVEFRRLQHRLQRQKDRQTPQAGPMVQRNLWILAGQSQGTNPGRHGKGQPQGICPETFSRDGQEAIKCMSWKSGDYVAYYLELALTLPPSEPQHALKTGVYTWQNRFRFVPLRFRQREERLELDGCKSILEDEAFRKNRDTRKGFACSIRPLTNNLPQHADRYQDRRVMCEVR</sequence>
<evidence type="ECO:0000313" key="1">
    <source>
        <dbReference type="Proteomes" id="UP000887565"/>
    </source>
</evidence>
<name>A0A915KV47_ROMCU</name>
<reference evidence="2" key="1">
    <citation type="submission" date="2022-11" db="UniProtKB">
        <authorList>
            <consortium name="WormBaseParasite"/>
        </authorList>
    </citation>
    <scope>IDENTIFICATION</scope>
</reference>
<dbReference type="Proteomes" id="UP000887565">
    <property type="component" value="Unplaced"/>
</dbReference>
<accession>A0A915KV47</accession>
<protein>
    <submittedName>
        <fullName evidence="2">Uncharacterized protein</fullName>
    </submittedName>
</protein>
<dbReference type="AlphaFoldDB" id="A0A915KV47"/>
<organism evidence="1 2">
    <name type="scientific">Romanomermis culicivorax</name>
    <name type="common">Nematode worm</name>
    <dbReference type="NCBI Taxonomy" id="13658"/>
    <lineage>
        <taxon>Eukaryota</taxon>
        <taxon>Metazoa</taxon>
        <taxon>Ecdysozoa</taxon>
        <taxon>Nematoda</taxon>
        <taxon>Enoplea</taxon>
        <taxon>Dorylaimia</taxon>
        <taxon>Mermithida</taxon>
        <taxon>Mermithoidea</taxon>
        <taxon>Mermithidae</taxon>
        <taxon>Romanomermis</taxon>
    </lineage>
</organism>
<proteinExistence type="predicted"/>
<evidence type="ECO:0000313" key="2">
    <source>
        <dbReference type="WBParaSite" id="nRc.2.0.1.t42806-RA"/>
    </source>
</evidence>